<sequence>MPRHLDPQDALVARLRAAGCVFAEDEAALLTSAARDRDHLDALVDERVAGRPLEQVLGWVEFCGLRLAVAPGVFVPRRRTALLVERAAALVPAGGVLVDLCCGCGAVAAAVTARVPDLEVHAVDVDPVATACAAANLLGPGTVHTGDLYAPLPGRLRGRVDVVVCNAPYVPTAAIELMPREARDHEPRVALDGGRDGVDVQRRVAAGSRDWLVPGGSLLVETGEEQAPRTLRAFRDAGLVAHVVRSEELDATVVVGTPPTARGTASGSCAGSP</sequence>
<dbReference type="InterPro" id="IPR004556">
    <property type="entry name" value="HemK-like"/>
</dbReference>
<dbReference type="NCBIfam" id="TIGR03704">
    <property type="entry name" value="PrmC_rel_meth"/>
    <property type="match status" value="1"/>
</dbReference>
<gene>
    <name evidence="7" type="ORF">CLV35_3877</name>
</gene>
<comment type="caution">
    <text evidence="7">The sequence shown here is derived from an EMBL/GenBank/DDBJ whole genome shotgun (WGS) entry which is preliminary data.</text>
</comment>
<comment type="catalytic activity">
    <reaction evidence="5">
        <text>L-glutaminyl-[peptide chain release factor] + S-adenosyl-L-methionine = N(5)-methyl-L-glutaminyl-[peptide chain release factor] + S-adenosyl-L-homocysteine + H(+)</text>
        <dbReference type="Rhea" id="RHEA:42896"/>
        <dbReference type="Rhea" id="RHEA-COMP:10271"/>
        <dbReference type="Rhea" id="RHEA-COMP:10272"/>
        <dbReference type="ChEBI" id="CHEBI:15378"/>
        <dbReference type="ChEBI" id="CHEBI:30011"/>
        <dbReference type="ChEBI" id="CHEBI:57856"/>
        <dbReference type="ChEBI" id="CHEBI:59789"/>
        <dbReference type="ChEBI" id="CHEBI:61891"/>
        <dbReference type="EC" id="2.1.1.297"/>
    </reaction>
</comment>
<name>A0A420XK22_9ACTN</name>
<dbReference type="Gene3D" id="3.40.50.150">
    <property type="entry name" value="Vaccinia Virus protein VP39"/>
    <property type="match status" value="1"/>
</dbReference>
<evidence type="ECO:0000256" key="1">
    <source>
        <dbReference type="ARBA" id="ARBA00012771"/>
    </source>
</evidence>
<evidence type="ECO:0000313" key="8">
    <source>
        <dbReference type="Proteomes" id="UP000281955"/>
    </source>
</evidence>
<dbReference type="Proteomes" id="UP000281955">
    <property type="component" value="Unassembled WGS sequence"/>
</dbReference>
<dbReference type="PANTHER" id="PTHR18895:SF74">
    <property type="entry name" value="MTRF1L RELEASE FACTOR GLUTAMINE METHYLTRANSFERASE"/>
    <property type="match status" value="1"/>
</dbReference>
<dbReference type="EMBL" id="RBWV01000017">
    <property type="protein sequence ID" value="RKS67970.1"/>
    <property type="molecule type" value="Genomic_DNA"/>
</dbReference>
<evidence type="ECO:0000256" key="3">
    <source>
        <dbReference type="ARBA" id="ARBA00022679"/>
    </source>
</evidence>
<accession>A0A420XK22</accession>
<keyword evidence="8" id="KW-1185">Reference proteome</keyword>
<dbReference type="InterPro" id="IPR022446">
    <property type="entry name" value="MeTrfrase_put"/>
</dbReference>
<dbReference type="InterPro" id="IPR050320">
    <property type="entry name" value="N5-glutamine_MTase"/>
</dbReference>
<protein>
    <recommendedName>
        <fullName evidence="1">peptide chain release factor N(5)-glutamine methyltransferase</fullName>
        <ecNumber evidence="1">2.1.1.297</ecNumber>
    </recommendedName>
</protein>
<evidence type="ECO:0000256" key="2">
    <source>
        <dbReference type="ARBA" id="ARBA00022603"/>
    </source>
</evidence>
<dbReference type="GO" id="GO:0102559">
    <property type="term" value="F:peptide chain release factor N(5)-glutamine methyltransferase activity"/>
    <property type="evidence" value="ECO:0007669"/>
    <property type="project" value="UniProtKB-EC"/>
</dbReference>
<feature type="domain" description="Methyltransferase small" evidence="6">
    <location>
        <begin position="70"/>
        <end position="172"/>
    </location>
</feature>
<dbReference type="GO" id="GO:0032259">
    <property type="term" value="P:methylation"/>
    <property type="evidence" value="ECO:0007669"/>
    <property type="project" value="UniProtKB-KW"/>
</dbReference>
<keyword evidence="3 7" id="KW-0808">Transferase</keyword>
<dbReference type="AlphaFoldDB" id="A0A420XK22"/>
<evidence type="ECO:0000256" key="4">
    <source>
        <dbReference type="ARBA" id="ARBA00022691"/>
    </source>
</evidence>
<evidence type="ECO:0000313" key="7">
    <source>
        <dbReference type="EMBL" id="RKS67970.1"/>
    </source>
</evidence>
<dbReference type="InterPro" id="IPR007848">
    <property type="entry name" value="Small_mtfrase_dom"/>
</dbReference>
<reference evidence="7 8" key="1">
    <citation type="submission" date="2018-10" db="EMBL/GenBank/DDBJ databases">
        <title>Genomic Encyclopedia of Archaeal and Bacterial Type Strains, Phase II (KMG-II): from individual species to whole genera.</title>
        <authorList>
            <person name="Goeker M."/>
        </authorList>
    </citation>
    <scope>NUCLEOTIDE SEQUENCE [LARGE SCALE GENOMIC DNA]</scope>
    <source>
        <strain evidence="7 8">RP-AC37</strain>
    </source>
</reference>
<dbReference type="NCBIfam" id="TIGR00536">
    <property type="entry name" value="hemK_fam"/>
    <property type="match status" value="1"/>
</dbReference>
<proteinExistence type="predicted"/>
<dbReference type="InterPro" id="IPR029063">
    <property type="entry name" value="SAM-dependent_MTases_sf"/>
</dbReference>
<dbReference type="SUPFAM" id="SSF53335">
    <property type="entry name" value="S-adenosyl-L-methionine-dependent methyltransferases"/>
    <property type="match status" value="1"/>
</dbReference>
<evidence type="ECO:0000259" key="6">
    <source>
        <dbReference type="Pfam" id="PF05175"/>
    </source>
</evidence>
<dbReference type="CDD" id="cd02440">
    <property type="entry name" value="AdoMet_MTases"/>
    <property type="match status" value="1"/>
</dbReference>
<keyword evidence="4" id="KW-0949">S-adenosyl-L-methionine</keyword>
<dbReference type="OrthoDB" id="9800643at2"/>
<organism evidence="7 8">
    <name type="scientific">Motilibacter peucedani</name>
    <dbReference type="NCBI Taxonomy" id="598650"/>
    <lineage>
        <taxon>Bacteria</taxon>
        <taxon>Bacillati</taxon>
        <taxon>Actinomycetota</taxon>
        <taxon>Actinomycetes</taxon>
        <taxon>Motilibacterales</taxon>
        <taxon>Motilibacteraceae</taxon>
        <taxon>Motilibacter</taxon>
    </lineage>
</organism>
<dbReference type="InParanoid" id="A0A420XK22"/>
<evidence type="ECO:0000256" key="5">
    <source>
        <dbReference type="ARBA" id="ARBA00048391"/>
    </source>
</evidence>
<dbReference type="Pfam" id="PF05175">
    <property type="entry name" value="MTS"/>
    <property type="match status" value="1"/>
</dbReference>
<dbReference type="EC" id="2.1.1.297" evidence="1"/>
<keyword evidence="2 7" id="KW-0489">Methyltransferase</keyword>
<dbReference type="RefSeq" id="WP_121195111.1">
    <property type="nucleotide sequence ID" value="NZ_RBWV01000017.1"/>
</dbReference>
<dbReference type="PANTHER" id="PTHR18895">
    <property type="entry name" value="HEMK METHYLTRANSFERASE"/>
    <property type="match status" value="1"/>
</dbReference>